<protein>
    <recommendedName>
        <fullName evidence="4">DUF5641 domain-containing protein</fullName>
    </recommendedName>
</protein>
<dbReference type="InterPro" id="IPR036397">
    <property type="entry name" value="RNaseH_sf"/>
</dbReference>
<sequence>MQHGLADQPFSNYDEVKKWIDEWIAAKEPAFFRDGIRQLPERWGKVVGFSARQIVAEMSTLQLSRVKYAEGFEVVEVDLVGLLTLILKEYNLRPAIWKFNPPKAAWWIRMWDRLVYTMNPLGAGRFQDVPMHLYRSSRKDVVLIGSNDKKNVTWPLGRMIELFEQPDGSSRCRQDEDSEWHKRPTSTTFVPLGTGH</sequence>
<name>A0ABY6LMY2_9ARAC</name>
<gene>
    <name evidence="2" type="ORF">LAZ67_20001994</name>
</gene>
<organism evidence="2 3">
    <name type="scientific">Cordylochernes scorpioides</name>
    <dbReference type="NCBI Taxonomy" id="51811"/>
    <lineage>
        <taxon>Eukaryota</taxon>
        <taxon>Metazoa</taxon>
        <taxon>Ecdysozoa</taxon>
        <taxon>Arthropoda</taxon>
        <taxon>Chelicerata</taxon>
        <taxon>Arachnida</taxon>
        <taxon>Pseudoscorpiones</taxon>
        <taxon>Cheliferoidea</taxon>
        <taxon>Chernetidae</taxon>
        <taxon>Cordylochernes</taxon>
    </lineage>
</organism>
<dbReference type="Gene3D" id="3.30.420.10">
    <property type="entry name" value="Ribonuclease H-like superfamily/Ribonuclease H"/>
    <property type="match status" value="1"/>
</dbReference>
<evidence type="ECO:0000313" key="2">
    <source>
        <dbReference type="EMBL" id="UYV81691.1"/>
    </source>
</evidence>
<keyword evidence="3" id="KW-1185">Reference proteome</keyword>
<dbReference type="EMBL" id="CP092882">
    <property type="protein sequence ID" value="UYV81691.1"/>
    <property type="molecule type" value="Genomic_DNA"/>
</dbReference>
<reference evidence="2 3" key="1">
    <citation type="submission" date="2022-01" db="EMBL/GenBank/DDBJ databases">
        <title>A chromosomal length assembly of Cordylochernes scorpioides.</title>
        <authorList>
            <person name="Zeh D."/>
            <person name="Zeh J."/>
        </authorList>
    </citation>
    <scope>NUCLEOTIDE SEQUENCE [LARGE SCALE GENOMIC DNA]</scope>
    <source>
        <strain evidence="2">IN4F17</strain>
        <tissue evidence="2">Whole Body</tissue>
    </source>
</reference>
<evidence type="ECO:0000256" key="1">
    <source>
        <dbReference type="SAM" id="MobiDB-lite"/>
    </source>
</evidence>
<dbReference type="Proteomes" id="UP001235939">
    <property type="component" value="Chromosome 20"/>
</dbReference>
<proteinExistence type="predicted"/>
<feature type="compositionally biased region" description="Basic and acidic residues" evidence="1">
    <location>
        <begin position="170"/>
        <end position="182"/>
    </location>
</feature>
<evidence type="ECO:0008006" key="4">
    <source>
        <dbReference type="Google" id="ProtNLM"/>
    </source>
</evidence>
<evidence type="ECO:0000313" key="3">
    <source>
        <dbReference type="Proteomes" id="UP001235939"/>
    </source>
</evidence>
<accession>A0ABY6LMY2</accession>
<feature type="region of interest" description="Disordered" evidence="1">
    <location>
        <begin position="167"/>
        <end position="196"/>
    </location>
</feature>